<comment type="subcellular location">
    <subcellularLocation>
        <location evidence="1">Membrane</location>
        <topology evidence="1">Multi-pass membrane protein</topology>
    </subcellularLocation>
</comment>
<feature type="transmembrane region" description="Helical" evidence="5">
    <location>
        <begin position="151"/>
        <end position="174"/>
    </location>
</feature>
<dbReference type="GO" id="GO:0015297">
    <property type="term" value="F:antiporter activity"/>
    <property type="evidence" value="ECO:0007669"/>
    <property type="project" value="InterPro"/>
</dbReference>
<gene>
    <name evidence="7" type="ORF">FEZ33_11105</name>
</gene>
<protein>
    <submittedName>
        <fullName evidence="7">Sodium:proton antiporter</fullName>
    </submittedName>
</protein>
<proteinExistence type="predicted"/>
<sequence>MLVSVALILVSGVVLEYTLKKLKLPALLGYLIAGILLGPFGLNLVDSDLLRLSPDIRQVALIVILTRAGLSLDIKRLLEVGRPAIMMCFVPATVEIMTSMIFGPLFFGFSLIQSLLIGAILAAVSPAVVVPRMVDLIQTHRGTKKQVPQMILAGASLDDVFVLVLFSAFLTIALGGSVSAWTFMQVPVSIIAGIFGGAVLGYLLNFLFVYIQLKRVFQVMILLASGMVLMRLETVFTGLFSGILAVIAMNIMIRTQSEKLSNDLSGSLNQVWFVAEIFLFFLVGVSVNPENALSYGFLPILFIILLSLCRLFIGVRLCLLNTPFNKKEKRFVLMSYLPKATVQAAIGSVPLANGMAGGELMLTLAVLSILITAPIGAIGMDYFAPRLLTNDSE</sequence>
<feature type="transmembrane region" description="Helical" evidence="5">
    <location>
        <begin position="25"/>
        <end position="45"/>
    </location>
</feature>
<dbReference type="InterPro" id="IPR006153">
    <property type="entry name" value="Cation/H_exchanger_TM"/>
</dbReference>
<dbReference type="PANTHER" id="PTHR31102">
    <property type="match status" value="1"/>
</dbReference>
<keyword evidence="2 5" id="KW-0812">Transmembrane</keyword>
<comment type="caution">
    <text evidence="7">The sequence shown here is derived from an EMBL/GenBank/DDBJ whole genome shotgun (WGS) entry which is preliminary data.</text>
</comment>
<evidence type="ECO:0000313" key="8">
    <source>
        <dbReference type="Proteomes" id="UP000306420"/>
    </source>
</evidence>
<dbReference type="Gene3D" id="1.20.1530.20">
    <property type="match status" value="1"/>
</dbReference>
<dbReference type="PANTHER" id="PTHR31102:SF1">
    <property type="entry name" value="CATION_H+ EXCHANGER DOMAIN-CONTAINING PROTEIN"/>
    <property type="match status" value="1"/>
</dbReference>
<reference evidence="7 8" key="1">
    <citation type="submission" date="2019-05" db="EMBL/GenBank/DDBJ databases">
        <title>The metagenome of a microbial culture collection derived from dairy environment covers the genomic content of the human microbiome.</title>
        <authorList>
            <person name="Roder T."/>
            <person name="Wuthrich D."/>
            <person name="Sattari Z."/>
            <person name="Von Ah U."/>
            <person name="Bar C."/>
            <person name="Ronchi F."/>
            <person name="Macpherson A.J."/>
            <person name="Ganal-Vonarburg S.C."/>
            <person name="Bruggmann R."/>
            <person name="Vergeres G."/>
        </authorList>
    </citation>
    <scope>NUCLEOTIDE SEQUENCE [LARGE SCALE GENOMIC DNA]</scope>
    <source>
        <strain evidence="7 8">FAM 24227</strain>
    </source>
</reference>
<dbReference type="GO" id="GO:1902600">
    <property type="term" value="P:proton transmembrane transport"/>
    <property type="evidence" value="ECO:0007669"/>
    <property type="project" value="InterPro"/>
</dbReference>
<evidence type="ECO:0000256" key="5">
    <source>
        <dbReference type="SAM" id="Phobius"/>
    </source>
</evidence>
<feature type="domain" description="Cation/H+ exchanger transmembrane" evidence="6">
    <location>
        <begin position="10"/>
        <end position="376"/>
    </location>
</feature>
<feature type="transmembrane region" description="Helical" evidence="5">
    <location>
        <begin position="111"/>
        <end position="130"/>
    </location>
</feature>
<dbReference type="Pfam" id="PF00999">
    <property type="entry name" value="Na_H_Exchanger"/>
    <property type="match status" value="1"/>
</dbReference>
<dbReference type="RefSeq" id="WP_138405448.1">
    <property type="nucleotide sequence ID" value="NZ_VBSP01000060.1"/>
</dbReference>
<feature type="transmembrane region" description="Helical" evidence="5">
    <location>
        <begin position="364"/>
        <end position="384"/>
    </location>
</feature>
<name>A0A5R9DWB0_9LACT</name>
<dbReference type="Proteomes" id="UP000306420">
    <property type="component" value="Unassembled WGS sequence"/>
</dbReference>
<keyword evidence="4 5" id="KW-0472">Membrane</keyword>
<keyword evidence="3 5" id="KW-1133">Transmembrane helix</keyword>
<feature type="transmembrane region" description="Helical" evidence="5">
    <location>
        <begin position="267"/>
        <end position="287"/>
    </location>
</feature>
<feature type="transmembrane region" description="Helical" evidence="5">
    <location>
        <begin position="186"/>
        <end position="209"/>
    </location>
</feature>
<dbReference type="EMBL" id="VBSP01000060">
    <property type="protein sequence ID" value="TLQ39111.1"/>
    <property type="molecule type" value="Genomic_DNA"/>
</dbReference>
<dbReference type="AlphaFoldDB" id="A0A5R9DWB0"/>
<feature type="transmembrane region" description="Helical" evidence="5">
    <location>
        <begin position="238"/>
        <end position="255"/>
    </location>
</feature>
<evidence type="ECO:0000259" key="6">
    <source>
        <dbReference type="Pfam" id="PF00999"/>
    </source>
</evidence>
<evidence type="ECO:0000256" key="4">
    <source>
        <dbReference type="ARBA" id="ARBA00023136"/>
    </source>
</evidence>
<dbReference type="InterPro" id="IPR051843">
    <property type="entry name" value="CPA1_transporter"/>
</dbReference>
<evidence type="ECO:0000256" key="1">
    <source>
        <dbReference type="ARBA" id="ARBA00004141"/>
    </source>
</evidence>
<dbReference type="GO" id="GO:0016020">
    <property type="term" value="C:membrane"/>
    <property type="evidence" value="ECO:0007669"/>
    <property type="project" value="UniProtKB-SubCell"/>
</dbReference>
<feature type="transmembrane region" description="Helical" evidence="5">
    <location>
        <begin position="293"/>
        <end position="319"/>
    </location>
</feature>
<evidence type="ECO:0000313" key="7">
    <source>
        <dbReference type="EMBL" id="TLQ39111.1"/>
    </source>
</evidence>
<dbReference type="OrthoDB" id="9790604at2"/>
<accession>A0A5R9DWB0</accession>
<dbReference type="InterPro" id="IPR038770">
    <property type="entry name" value="Na+/solute_symporter_sf"/>
</dbReference>
<evidence type="ECO:0000256" key="3">
    <source>
        <dbReference type="ARBA" id="ARBA00022989"/>
    </source>
</evidence>
<feature type="transmembrane region" description="Helical" evidence="5">
    <location>
        <begin position="84"/>
        <end position="105"/>
    </location>
</feature>
<organism evidence="7 8">
    <name type="scientific">Ruoffia tabacinasalis</name>
    <dbReference type="NCBI Taxonomy" id="87458"/>
    <lineage>
        <taxon>Bacteria</taxon>
        <taxon>Bacillati</taxon>
        <taxon>Bacillota</taxon>
        <taxon>Bacilli</taxon>
        <taxon>Lactobacillales</taxon>
        <taxon>Aerococcaceae</taxon>
        <taxon>Ruoffia</taxon>
    </lineage>
</organism>
<evidence type="ECO:0000256" key="2">
    <source>
        <dbReference type="ARBA" id="ARBA00022692"/>
    </source>
</evidence>